<dbReference type="PANTHER" id="PTHR12975">
    <property type="entry name" value="TRANSPORT PROTEIN TRAPP"/>
    <property type="match status" value="1"/>
</dbReference>
<feature type="domain" description="TPPC8 first Ig-like" evidence="1">
    <location>
        <begin position="541"/>
        <end position="713"/>
    </location>
</feature>
<proteinExistence type="predicted"/>
<dbReference type="InterPro" id="IPR058541">
    <property type="entry name" value="Ig_TPPC8_1st"/>
</dbReference>
<dbReference type="GO" id="GO:1990072">
    <property type="term" value="C:TRAPPIII protein complex"/>
    <property type="evidence" value="ECO:0007669"/>
    <property type="project" value="TreeGrafter"/>
</dbReference>
<dbReference type="OrthoDB" id="203724at2759"/>
<dbReference type="STRING" id="103827.A0A0N5D934"/>
<organism evidence="4">
    <name type="scientific">Thelazia callipaeda</name>
    <name type="common">Oriental eyeworm</name>
    <name type="synonym">Parasitic nematode</name>
    <dbReference type="NCBI Taxonomy" id="103827"/>
    <lineage>
        <taxon>Eukaryota</taxon>
        <taxon>Metazoa</taxon>
        <taxon>Ecdysozoa</taxon>
        <taxon>Nematoda</taxon>
        <taxon>Chromadorea</taxon>
        <taxon>Rhabditida</taxon>
        <taxon>Spirurina</taxon>
        <taxon>Spiruromorpha</taxon>
        <taxon>Thelazioidea</taxon>
        <taxon>Thelaziidae</taxon>
        <taxon>Thelazia</taxon>
    </lineage>
</organism>
<dbReference type="EMBL" id="UYYF01004841">
    <property type="protein sequence ID" value="VDN07274.1"/>
    <property type="molecule type" value="Genomic_DNA"/>
</dbReference>
<reference evidence="4" key="1">
    <citation type="submission" date="2017-02" db="UniProtKB">
        <authorList>
            <consortium name="WormBaseParasite"/>
        </authorList>
    </citation>
    <scope>IDENTIFICATION</scope>
</reference>
<evidence type="ECO:0000313" key="2">
    <source>
        <dbReference type="EMBL" id="VDN07274.1"/>
    </source>
</evidence>
<dbReference type="InterPro" id="IPR024420">
    <property type="entry name" value="TRAPP_III_complex_Trs85"/>
</dbReference>
<dbReference type="Pfam" id="PF24545">
    <property type="entry name" value="Ig_TPPC8_1st"/>
    <property type="match status" value="1"/>
</dbReference>
<dbReference type="Pfam" id="PF12739">
    <property type="entry name" value="TRAPPC-Trs85"/>
    <property type="match status" value="1"/>
</dbReference>
<dbReference type="AlphaFoldDB" id="A0A0N5D934"/>
<name>A0A0N5D934_THECL</name>
<accession>A0A0N5D934</accession>
<evidence type="ECO:0000259" key="1">
    <source>
        <dbReference type="Pfam" id="PF24545"/>
    </source>
</evidence>
<dbReference type="PANTHER" id="PTHR12975:SF6">
    <property type="entry name" value="TRAFFICKING PROTEIN PARTICLE COMPLEX SUBUNIT 8"/>
    <property type="match status" value="1"/>
</dbReference>
<dbReference type="WBParaSite" id="TCLT_0000963601-mRNA-1">
    <property type="protein sequence ID" value="TCLT_0000963601-mRNA-1"/>
    <property type="gene ID" value="TCLT_0000963601"/>
</dbReference>
<sequence>MLEDLIRHGFSPLLAVLTSDGVERFTAKSNLSFTDLLLPFASINCTVKYGQHAEPIGPSYCVSPKWFLSNCFKYYLLLDDISSGSNSSRTSSIFSRISAEYGAHNCYLLKFNSIYDDELTDPWRSHLESKYRGLEKGLSLAKQKVLSKTMGLTDDLISATNQSSLSGQLFSASQNNDSLVVNSSSVSASIHGQCISYDDRENITRMMESMIYESLLPWVEQQMRILNEQVIARRGISKSLTTGVRKWFGAAAAQQTTSITYAWDSGEMQIRRLADMCFIFGLYSYAHQLYQNVRKEFAVDQAWYYNAGALEMAALSYFLSTPKITAKQYPQHYMDDAINFYTTVSLKPILAMRATLLSATMLSSLELYIEACTQLISLTSSDDDLFSGILLEKASVYFGKANMRRKMAFHYVLAGHRMSKAGQKQLAMECYKKALPEYLSKRWIFAEDHILHTLAVRSEGKEEALSWCSLLIRPQSVQCGNQLRLFLKHYLWLLRQNQTDKNPVQMPIPLVDVQNIIVIYGEHPVEVIRDLITDVEALDNTDDRWINLAKAAYCALTGSFAGFRETVTVRTAYTDNSKVSSAPPLERIRVVLSLKNSMDFCLLLKDIHLEVSADQALLKENFIDEISLTPKCDWIPFEFSVIPKAFSGEMVIRSLLFNLVVDDITVACSLPLNIRGPRLNNTKKEMTSVLYGDDHRLCAKVTKERWPLLEIDLPPKREITAFCGQICRFDFSVTNVSIITTRAICIVTDHPKLLCVHEEKDPGSAVFCPVKCTLAADVSLGVFKLKHGDLVTGQSKRLRLEIRAPSVECTQQKISIMCYYLGDNNLSREQRHIIVIDARLILQTSLRLLDFATGACLLQLRNLVQNRSSLLARIKLLRIRPFINDKKNYFPERDQYPYVFLHPLQSRQVEIESEQLDSISFLVSGNAGASQLWFCDEIDDLPEWSAPDNLTDISCLVSPSSRADIEKKDFAVPELYLSFGIFWRASIVNSDSTASTVLGENFVLNPFPAGCSIPSCVHIFQSYSLQHLNENDGTKCQLSLPSTAIINQDLFAFICKISTPSFIIHHNFSEKRSCHIPIQISVTNNDICRRSCTITIHFLDFYLGKQTTDSETNSAIISESLHKCVVPPSDSSNHSPTSLQAAIVANRLCMHARVGFGCTQMFDVRLTVYCPSIYDIGCFRIVGLFDGDRTEVPIHVPSTYITVIDQRV</sequence>
<protein>
    <submittedName>
        <fullName evidence="4">Trafficking protein particle complex subunit 8</fullName>
    </submittedName>
</protein>
<reference evidence="2 3" key="2">
    <citation type="submission" date="2018-11" db="EMBL/GenBank/DDBJ databases">
        <authorList>
            <consortium name="Pathogen Informatics"/>
        </authorList>
    </citation>
    <scope>NUCLEOTIDE SEQUENCE [LARGE SCALE GENOMIC DNA]</scope>
</reference>
<evidence type="ECO:0000313" key="4">
    <source>
        <dbReference type="WBParaSite" id="TCLT_0000963601-mRNA-1"/>
    </source>
</evidence>
<gene>
    <name evidence="2" type="ORF">TCLT_LOCUS9625</name>
</gene>
<dbReference type="OMA" id="GVRKWFG"/>
<dbReference type="Proteomes" id="UP000276776">
    <property type="component" value="Unassembled WGS sequence"/>
</dbReference>
<evidence type="ECO:0000313" key="3">
    <source>
        <dbReference type="Proteomes" id="UP000276776"/>
    </source>
</evidence>
<keyword evidence="3" id="KW-1185">Reference proteome</keyword>